<accession>A0A6C0AMA1</accession>
<keyword evidence="1" id="KW-0472">Membrane</keyword>
<evidence type="ECO:0000313" key="2">
    <source>
        <dbReference type="EMBL" id="QHS80471.1"/>
    </source>
</evidence>
<dbReference type="AlphaFoldDB" id="A0A6C0AMA1"/>
<dbReference type="EMBL" id="MN740682">
    <property type="protein sequence ID" value="QHS80471.1"/>
    <property type="molecule type" value="Genomic_DNA"/>
</dbReference>
<evidence type="ECO:0000256" key="1">
    <source>
        <dbReference type="SAM" id="Phobius"/>
    </source>
</evidence>
<name>A0A6C0AMA1_9ZZZZ</name>
<sequence length="109" mass="12728">MLKVVKKEKKVKKVKKRKKNIIKKGKKQLKIRRKKNNIYIIMAYSFGVPNIVVWIQHILSGLLLLYIGYIGVTTGNISKLMSLLLVIFGVLAATYHAHLWYYNSKKKKR</sequence>
<feature type="transmembrane region" description="Helical" evidence="1">
    <location>
        <begin position="80"/>
        <end position="102"/>
    </location>
</feature>
<proteinExistence type="predicted"/>
<keyword evidence="1" id="KW-0812">Transmembrane</keyword>
<protein>
    <submittedName>
        <fullName evidence="2">Uncharacterized protein</fullName>
    </submittedName>
</protein>
<organism evidence="2">
    <name type="scientific">viral metagenome</name>
    <dbReference type="NCBI Taxonomy" id="1070528"/>
    <lineage>
        <taxon>unclassified sequences</taxon>
        <taxon>metagenomes</taxon>
        <taxon>organismal metagenomes</taxon>
    </lineage>
</organism>
<feature type="transmembrane region" description="Helical" evidence="1">
    <location>
        <begin position="38"/>
        <end position="68"/>
    </location>
</feature>
<reference evidence="2" key="1">
    <citation type="journal article" date="2020" name="Nature">
        <title>Giant virus diversity and host interactions through global metagenomics.</title>
        <authorList>
            <person name="Schulz F."/>
            <person name="Roux S."/>
            <person name="Paez-Espino D."/>
            <person name="Jungbluth S."/>
            <person name="Walsh D.A."/>
            <person name="Denef V.J."/>
            <person name="McMahon K.D."/>
            <person name="Konstantinidis K.T."/>
            <person name="Eloe-Fadrosh E.A."/>
            <person name="Kyrpides N.C."/>
            <person name="Woyke T."/>
        </authorList>
    </citation>
    <scope>NUCLEOTIDE SEQUENCE</scope>
    <source>
        <strain evidence="2">GVMAG-S-1039698-54</strain>
    </source>
</reference>
<keyword evidence="1" id="KW-1133">Transmembrane helix</keyword>